<dbReference type="InterPro" id="IPR029510">
    <property type="entry name" value="Ald_DH_CS_GLU"/>
</dbReference>
<dbReference type="GO" id="GO:0006081">
    <property type="term" value="P:aldehyde metabolic process"/>
    <property type="evidence" value="ECO:0007669"/>
    <property type="project" value="InterPro"/>
</dbReference>
<feature type="coiled-coil region" evidence="8">
    <location>
        <begin position="22"/>
        <end position="49"/>
    </location>
</feature>
<dbReference type="FunFam" id="3.40.605.10:FF:000004">
    <property type="entry name" value="Aldehyde dehydrogenase"/>
    <property type="match status" value="1"/>
</dbReference>
<keyword evidence="11" id="KW-1185">Reference proteome</keyword>
<evidence type="ECO:0000256" key="7">
    <source>
        <dbReference type="RuleBase" id="RU003345"/>
    </source>
</evidence>
<dbReference type="PANTHER" id="PTHR43570:SF16">
    <property type="entry name" value="ALDEHYDE DEHYDROGENASE TYPE III, ISOFORM Q"/>
    <property type="match status" value="1"/>
</dbReference>
<dbReference type="Gene3D" id="3.40.605.10">
    <property type="entry name" value="Aldehyde Dehydrogenase, Chain A, domain 1"/>
    <property type="match status" value="1"/>
</dbReference>
<evidence type="ECO:0000313" key="10">
    <source>
        <dbReference type="EMBL" id="RAI80089.1"/>
    </source>
</evidence>
<dbReference type="InterPro" id="IPR016161">
    <property type="entry name" value="Ald_DH/histidinol_DH"/>
</dbReference>
<dbReference type="FunFam" id="3.40.309.10:FF:000003">
    <property type="entry name" value="Aldehyde dehydrogenase"/>
    <property type="match status" value="1"/>
</dbReference>
<dbReference type="InterPro" id="IPR016160">
    <property type="entry name" value="Ald_DH_CS_CYS"/>
</dbReference>
<dbReference type="CDD" id="cd07136">
    <property type="entry name" value="ALDH_YwdH-P39616"/>
    <property type="match status" value="1"/>
</dbReference>
<evidence type="ECO:0000256" key="1">
    <source>
        <dbReference type="ARBA" id="ARBA00009986"/>
    </source>
</evidence>
<dbReference type="AlphaFoldDB" id="A0A2G5NNU6"/>
<dbReference type="InterPro" id="IPR015590">
    <property type="entry name" value="Aldehyde_DH_dom"/>
</dbReference>
<sequence>MNIHEDIKKMKDYFATHETKQIKVRRKKLKALKKAIKSYETDIIDALNSDLGKGKVEAYATEIGIVLKELSTYIKEIKNWSKVKSINTPMMQFPGKSYLMYEPYGTVLIIGPFNYPFQLVMSPLIGAIAAGNCVVVKPSEHTPQTSIVIEQILKEVFEPEYVKVIQGEKEITSALLDVRFDYIFFTGSTKVGQIVYEKASKHLTPVTLELGGKSPTIIDDTANIKVAAERIAFGKFMNAGQTCIAPDYVLIDNKVKDKFLKAMQSTLNEFYGKNALESEDYGHIINDQHFNRLTAMIDEAHDRILIGGTSKADVLHIAPTIIDARLNDLSMQEEIFGPILPIIGYNNKEEIFETIQQYEKPLALYIFSDDHDFIRDVFTRVSFGGGCVNDTIMHVANPYLPFGGVGHSGMGHYHGKYTFELFSHQKAYMTKSTKLESGIMFPPYKGKFRYVKQIFK</sequence>
<dbReference type="PROSITE" id="PS00687">
    <property type="entry name" value="ALDEHYDE_DEHYDR_GLU"/>
    <property type="match status" value="1"/>
</dbReference>
<organism evidence="10 11">
    <name type="scientific">Macrococcoides goetzii</name>
    <dbReference type="NCBI Taxonomy" id="1891097"/>
    <lineage>
        <taxon>Bacteria</taxon>
        <taxon>Bacillati</taxon>
        <taxon>Bacillota</taxon>
        <taxon>Bacilli</taxon>
        <taxon>Bacillales</taxon>
        <taxon>Staphylococcaceae</taxon>
        <taxon>Macrococcoides</taxon>
    </lineage>
</organism>
<dbReference type="GO" id="GO:0004029">
    <property type="term" value="F:aldehyde dehydrogenase (NAD+) activity"/>
    <property type="evidence" value="ECO:0007669"/>
    <property type="project" value="TreeGrafter"/>
</dbReference>
<dbReference type="PIRSF" id="PIRSF036492">
    <property type="entry name" value="ALDH"/>
    <property type="match status" value="1"/>
</dbReference>
<dbReference type="Pfam" id="PF00171">
    <property type="entry name" value="Aldedh"/>
    <property type="match status" value="1"/>
</dbReference>
<comment type="similarity">
    <text evidence="1 4 7">Belongs to the aldehyde dehydrogenase family.</text>
</comment>
<dbReference type="EMBL" id="MJBI02000004">
    <property type="protein sequence ID" value="RAI80089.1"/>
    <property type="molecule type" value="Genomic_DNA"/>
</dbReference>
<feature type="active site" evidence="5">
    <location>
        <position position="243"/>
    </location>
</feature>
<keyword evidence="8" id="KW-0175">Coiled coil</keyword>
<dbReference type="Gene3D" id="3.40.309.10">
    <property type="entry name" value="Aldehyde Dehydrogenase, Chain A, domain 2"/>
    <property type="match status" value="1"/>
</dbReference>
<name>A0A2G5NNU6_9STAP</name>
<evidence type="ECO:0000313" key="11">
    <source>
        <dbReference type="Proteomes" id="UP000229523"/>
    </source>
</evidence>
<comment type="caution">
    <text evidence="10">The sequence shown here is derived from an EMBL/GenBank/DDBJ whole genome shotgun (WGS) entry which is preliminary data.</text>
</comment>
<dbReference type="PROSITE" id="PS00070">
    <property type="entry name" value="ALDEHYDE_DEHYDR_CYS"/>
    <property type="match status" value="1"/>
</dbReference>
<proteinExistence type="inferred from homology"/>
<feature type="domain" description="Aldehyde dehydrogenase" evidence="9">
    <location>
        <begin position="3"/>
        <end position="426"/>
    </location>
</feature>
<evidence type="ECO:0000256" key="4">
    <source>
        <dbReference type="PIRNR" id="PIRNR036492"/>
    </source>
</evidence>
<evidence type="ECO:0000256" key="6">
    <source>
        <dbReference type="PROSITE-ProRule" id="PRU10007"/>
    </source>
</evidence>
<reference evidence="10 11" key="1">
    <citation type="journal article" date="2018" name="Front. Microbiol.">
        <title>Description and Comparative Genomics of Macrococcus caseolyticus subsp. hominis subsp. nov., Macrococcus goetzii sp. nov., Macrococcus epidermidis sp. nov., and Macrococcus bohemicus sp. nov., Novel Macrococci From Human Clinical Material With Virulence Potential and Suspected Uptake of Foreign DNA by Natural Transformation.</title>
        <authorList>
            <person name="Maslanova I."/>
            <person name="Wertheimer Z."/>
            <person name="Sedlacek I."/>
            <person name="Svec P."/>
            <person name="Indrakova A."/>
            <person name="Kovarovic V."/>
            <person name="Schumann P."/>
            <person name="Sproer C."/>
            <person name="Kralova S."/>
            <person name="Sedo O."/>
            <person name="Kristofova L."/>
            <person name="Vrbovska V."/>
            <person name="Fuzik T."/>
            <person name="Petras P."/>
            <person name="Zdrahal Z."/>
            <person name="Ruzickova V."/>
            <person name="Doskar J."/>
            <person name="Pantucek R."/>
        </authorList>
    </citation>
    <scope>NUCLEOTIDE SEQUENCE [LARGE SCALE GENOMIC DNA]</scope>
    <source>
        <strain evidence="10 11">CCM 4927</strain>
    </source>
</reference>
<evidence type="ECO:0000259" key="9">
    <source>
        <dbReference type="Pfam" id="PF00171"/>
    </source>
</evidence>
<protein>
    <recommendedName>
        <fullName evidence="4">Aldehyde dehydrogenase</fullName>
    </recommendedName>
</protein>
<dbReference type="Proteomes" id="UP000229523">
    <property type="component" value="Unassembled WGS sequence"/>
</dbReference>
<accession>A0A2G5NNU6</accession>
<dbReference type="InterPro" id="IPR012394">
    <property type="entry name" value="Aldehyde_DH_NAD(P)"/>
</dbReference>
<dbReference type="RefSeq" id="WP_099580987.1">
    <property type="nucleotide sequence ID" value="NZ_MJBI02000004.1"/>
</dbReference>
<dbReference type="GO" id="GO:0005737">
    <property type="term" value="C:cytoplasm"/>
    <property type="evidence" value="ECO:0007669"/>
    <property type="project" value="TreeGrafter"/>
</dbReference>
<evidence type="ECO:0000256" key="5">
    <source>
        <dbReference type="PIRSR" id="PIRSR036492-1"/>
    </source>
</evidence>
<gene>
    <name evidence="10" type="ORF">BFS35_009910</name>
</gene>
<keyword evidence="2 4" id="KW-0560">Oxidoreductase</keyword>
<dbReference type="InterPro" id="IPR016163">
    <property type="entry name" value="Ald_DH_C"/>
</dbReference>
<dbReference type="InterPro" id="IPR016162">
    <property type="entry name" value="Ald_DH_N"/>
</dbReference>
<feature type="active site" evidence="5 6">
    <location>
        <position position="209"/>
    </location>
</feature>
<dbReference type="SUPFAM" id="SSF53720">
    <property type="entry name" value="ALDH-like"/>
    <property type="match status" value="1"/>
</dbReference>
<dbReference type="PANTHER" id="PTHR43570">
    <property type="entry name" value="ALDEHYDE DEHYDROGENASE"/>
    <property type="match status" value="1"/>
</dbReference>
<evidence type="ECO:0000256" key="3">
    <source>
        <dbReference type="ARBA" id="ARBA00023027"/>
    </source>
</evidence>
<evidence type="ECO:0000256" key="2">
    <source>
        <dbReference type="ARBA" id="ARBA00023002"/>
    </source>
</evidence>
<evidence type="ECO:0000256" key="8">
    <source>
        <dbReference type="SAM" id="Coils"/>
    </source>
</evidence>
<keyword evidence="3" id="KW-0520">NAD</keyword>